<name>A0AAV5SN41_9BILA</name>
<evidence type="ECO:0000313" key="2">
    <source>
        <dbReference type="Proteomes" id="UP001432027"/>
    </source>
</evidence>
<protein>
    <submittedName>
        <fullName evidence="1">Uncharacterized protein</fullName>
    </submittedName>
</protein>
<organism evidence="1 2">
    <name type="scientific">Pristionchus entomophagus</name>
    <dbReference type="NCBI Taxonomy" id="358040"/>
    <lineage>
        <taxon>Eukaryota</taxon>
        <taxon>Metazoa</taxon>
        <taxon>Ecdysozoa</taxon>
        <taxon>Nematoda</taxon>
        <taxon>Chromadorea</taxon>
        <taxon>Rhabditida</taxon>
        <taxon>Rhabditina</taxon>
        <taxon>Diplogasteromorpha</taxon>
        <taxon>Diplogasteroidea</taxon>
        <taxon>Neodiplogasteridae</taxon>
        <taxon>Pristionchus</taxon>
    </lineage>
</organism>
<sequence length="88" mass="9959">SVRSLHTRHTRQRERGHTILYPSPISSIIHPRERSLSTIIGIVDIWDVRSSSSGTFRRVHGCVGRLRRWSSGKATPFTVPIVFPTGLQ</sequence>
<evidence type="ECO:0000313" key="1">
    <source>
        <dbReference type="EMBL" id="GMS84528.1"/>
    </source>
</evidence>
<keyword evidence="2" id="KW-1185">Reference proteome</keyword>
<proteinExistence type="predicted"/>
<dbReference type="AlphaFoldDB" id="A0AAV5SN41"/>
<dbReference type="Proteomes" id="UP001432027">
    <property type="component" value="Unassembled WGS sequence"/>
</dbReference>
<reference evidence="1" key="1">
    <citation type="submission" date="2023-10" db="EMBL/GenBank/DDBJ databases">
        <title>Genome assembly of Pristionchus species.</title>
        <authorList>
            <person name="Yoshida K."/>
            <person name="Sommer R.J."/>
        </authorList>
    </citation>
    <scope>NUCLEOTIDE SEQUENCE</scope>
    <source>
        <strain evidence="1">RS0144</strain>
    </source>
</reference>
<gene>
    <name evidence="1" type="ORF">PENTCL1PPCAC_6703</name>
</gene>
<feature type="non-terminal residue" evidence="1">
    <location>
        <position position="1"/>
    </location>
</feature>
<comment type="caution">
    <text evidence="1">The sequence shown here is derived from an EMBL/GenBank/DDBJ whole genome shotgun (WGS) entry which is preliminary data.</text>
</comment>
<accession>A0AAV5SN41</accession>
<dbReference type="EMBL" id="BTSX01000002">
    <property type="protein sequence ID" value="GMS84528.1"/>
    <property type="molecule type" value="Genomic_DNA"/>
</dbReference>